<reference evidence="1 2" key="1">
    <citation type="journal article" date="2016" name="Nat. Commun.">
        <title>Extremotolerant tardigrade genome and improved radiotolerance of human cultured cells by tardigrade-unique protein.</title>
        <authorList>
            <person name="Hashimoto T."/>
            <person name="Horikawa D.D."/>
            <person name="Saito Y."/>
            <person name="Kuwahara H."/>
            <person name="Kozuka-Hata H."/>
            <person name="Shin-I T."/>
            <person name="Minakuchi Y."/>
            <person name="Ohishi K."/>
            <person name="Motoyama A."/>
            <person name="Aizu T."/>
            <person name="Enomoto A."/>
            <person name="Kondo K."/>
            <person name="Tanaka S."/>
            <person name="Hara Y."/>
            <person name="Koshikawa S."/>
            <person name="Sagara H."/>
            <person name="Miura T."/>
            <person name="Yokobori S."/>
            <person name="Miyagawa K."/>
            <person name="Suzuki Y."/>
            <person name="Kubo T."/>
            <person name="Oyama M."/>
            <person name="Kohara Y."/>
            <person name="Fujiyama A."/>
            <person name="Arakawa K."/>
            <person name="Katayama T."/>
            <person name="Toyoda A."/>
            <person name="Kunieda T."/>
        </authorList>
    </citation>
    <scope>NUCLEOTIDE SEQUENCE [LARGE SCALE GENOMIC DNA]</scope>
    <source>
        <strain evidence="1 2">YOKOZUNA-1</strain>
    </source>
</reference>
<dbReference type="AlphaFoldDB" id="A0A1D1VHL1"/>
<proteinExistence type="predicted"/>
<sequence>MEPWNDSSNLQPLNGLELPPGMVLEIETDGSSNLIRESCHIPSWWHNSPHKSVRSFDEYLFSCQFLQSPTARMDQTSFRRSISTSKSTLWCPPAFLSSSSCPLQDIPTRPRTTFYHGSQHACPSNMNTPAATSTVQANLGAAQNLIQILYRNSAFLPLLAPYLSPRPSLQSTGETGTNRRTPITVASPPPGIKVPAFITQVALTAIYESYVRVEQKDAGLAAGLYAQGVLEIRSAQNAVVRCPGMGSVSVSGAMPRNSSLGRRRCRC</sequence>
<gene>
    <name evidence="1" type="primary">RvY_10548</name>
    <name evidence="1" type="synonym">RvY_10548.2</name>
    <name evidence="1" type="ORF">RvY_10548-2</name>
</gene>
<dbReference type="Proteomes" id="UP000186922">
    <property type="component" value="Unassembled WGS sequence"/>
</dbReference>
<accession>A0A1D1VHL1</accession>
<organism evidence="1 2">
    <name type="scientific">Ramazzottius varieornatus</name>
    <name type="common">Water bear</name>
    <name type="synonym">Tardigrade</name>
    <dbReference type="NCBI Taxonomy" id="947166"/>
    <lineage>
        <taxon>Eukaryota</taxon>
        <taxon>Metazoa</taxon>
        <taxon>Ecdysozoa</taxon>
        <taxon>Tardigrada</taxon>
        <taxon>Eutardigrada</taxon>
        <taxon>Parachela</taxon>
        <taxon>Hypsibioidea</taxon>
        <taxon>Ramazzottiidae</taxon>
        <taxon>Ramazzottius</taxon>
    </lineage>
</organism>
<keyword evidence="2" id="KW-1185">Reference proteome</keyword>
<evidence type="ECO:0000313" key="1">
    <source>
        <dbReference type="EMBL" id="GAU99562.1"/>
    </source>
</evidence>
<dbReference type="EMBL" id="BDGG01000005">
    <property type="protein sequence ID" value="GAU99562.1"/>
    <property type="molecule type" value="Genomic_DNA"/>
</dbReference>
<evidence type="ECO:0000313" key="2">
    <source>
        <dbReference type="Proteomes" id="UP000186922"/>
    </source>
</evidence>
<name>A0A1D1VHL1_RAMVA</name>
<protein>
    <submittedName>
        <fullName evidence="1">Uncharacterized protein</fullName>
    </submittedName>
</protein>
<comment type="caution">
    <text evidence="1">The sequence shown here is derived from an EMBL/GenBank/DDBJ whole genome shotgun (WGS) entry which is preliminary data.</text>
</comment>